<dbReference type="GO" id="GO:0016020">
    <property type="term" value="C:membrane"/>
    <property type="evidence" value="ECO:0007669"/>
    <property type="project" value="UniProtKB-SubCell"/>
</dbReference>
<dbReference type="PANTHER" id="PTHR31942:SF77">
    <property type="entry name" value="MLO-LIKE PROTEIN 14"/>
    <property type="match status" value="1"/>
</dbReference>
<keyword evidence="4" id="KW-0611">Plant defense</keyword>
<proteinExistence type="inferred from homology"/>
<comment type="similarity">
    <text evidence="2">Belongs to the MLO family.</text>
</comment>
<evidence type="ECO:0000313" key="8">
    <source>
        <dbReference type="EnsemblPlants" id="EMT22648"/>
    </source>
</evidence>
<evidence type="ECO:0000256" key="5">
    <source>
        <dbReference type="ARBA" id="ARBA00022989"/>
    </source>
</evidence>
<keyword evidence="7" id="KW-0568">Pathogenesis-related protein</keyword>
<dbReference type="InterPro" id="IPR004326">
    <property type="entry name" value="Mlo"/>
</dbReference>
<keyword evidence="6" id="KW-0472">Membrane</keyword>
<name>M8BLD7_AEGTA</name>
<comment type="subcellular location">
    <subcellularLocation>
        <location evidence="1">Membrane</location>
        <topology evidence="1">Multi-pass membrane protein</topology>
    </subcellularLocation>
</comment>
<evidence type="ECO:0000256" key="2">
    <source>
        <dbReference type="ARBA" id="ARBA00006574"/>
    </source>
</evidence>
<organism evidence="8">
    <name type="scientific">Aegilops tauschii</name>
    <name type="common">Tausch's goatgrass</name>
    <name type="synonym">Aegilops squarrosa</name>
    <dbReference type="NCBI Taxonomy" id="37682"/>
    <lineage>
        <taxon>Eukaryota</taxon>
        <taxon>Viridiplantae</taxon>
        <taxon>Streptophyta</taxon>
        <taxon>Embryophyta</taxon>
        <taxon>Tracheophyta</taxon>
        <taxon>Spermatophyta</taxon>
        <taxon>Magnoliopsida</taxon>
        <taxon>Liliopsida</taxon>
        <taxon>Poales</taxon>
        <taxon>Poaceae</taxon>
        <taxon>BOP clade</taxon>
        <taxon>Pooideae</taxon>
        <taxon>Triticodae</taxon>
        <taxon>Triticeae</taxon>
        <taxon>Triticinae</taxon>
        <taxon>Aegilops</taxon>
    </lineage>
</organism>
<reference evidence="8" key="1">
    <citation type="submission" date="2015-06" db="UniProtKB">
        <authorList>
            <consortium name="EnsemblPlants"/>
        </authorList>
    </citation>
    <scope>IDENTIFICATION</scope>
</reference>
<dbReference type="PANTHER" id="PTHR31942">
    <property type="entry name" value="MLO-LIKE PROTEIN 1"/>
    <property type="match status" value="1"/>
</dbReference>
<evidence type="ECO:0000256" key="1">
    <source>
        <dbReference type="ARBA" id="ARBA00004141"/>
    </source>
</evidence>
<protein>
    <submittedName>
        <fullName evidence="8">MLO-like protein 14</fullName>
    </submittedName>
</protein>
<evidence type="ECO:0000256" key="6">
    <source>
        <dbReference type="ARBA" id="ARBA00023136"/>
    </source>
</evidence>
<keyword evidence="3" id="KW-0812">Transmembrane</keyword>
<dbReference type="GO" id="GO:0006952">
    <property type="term" value="P:defense response"/>
    <property type="evidence" value="ECO:0007669"/>
    <property type="project" value="UniProtKB-KW"/>
</dbReference>
<keyword evidence="5" id="KW-1133">Transmembrane helix</keyword>
<dbReference type="ExpressionAtlas" id="M8BLD7">
    <property type="expression patterns" value="baseline"/>
</dbReference>
<dbReference type="EnsemblPlants" id="EMT22648">
    <property type="protein sequence ID" value="EMT22648"/>
    <property type="gene ID" value="F775_01539"/>
</dbReference>
<evidence type="ECO:0000256" key="3">
    <source>
        <dbReference type="ARBA" id="ARBA00022692"/>
    </source>
</evidence>
<evidence type="ECO:0000256" key="4">
    <source>
        <dbReference type="ARBA" id="ARBA00022821"/>
    </source>
</evidence>
<dbReference type="AlphaFoldDB" id="M8BLD7"/>
<sequence length="292" mass="33363">MRVFCFLAQFGQSVVRADYLILRKGFIKNHNLPPTYDFHTYMTRSKEEEFEKIVGLIYFCFHVFYHLYFWIAILPVAHIIAILTSEGAKLTAFGPRIKPRDDLFWFKKPKFLLWLIHFVLFQVCRTVPLQLQYVACLCACHAANTLLLVRQQMGSKYKAALIPNRIRESMHGWGKDTRKRRKKRRGDDSTIRTETSTVCSLDYEDEDDDGHGHSEMMPRHPGCRHTSRSSCGQCGAAVPFRVRTCGATIFRLAAATGPPAAAPSTRCSSDRARPQPLRHCHCRHRAAMAAAS</sequence>
<dbReference type="Pfam" id="PF03094">
    <property type="entry name" value="Mlo"/>
    <property type="match status" value="1"/>
</dbReference>
<accession>M8BLD7</accession>
<evidence type="ECO:0000256" key="7">
    <source>
        <dbReference type="ARBA" id="ARBA00023265"/>
    </source>
</evidence>